<feature type="coiled-coil region" evidence="1">
    <location>
        <begin position="78"/>
        <end position="105"/>
    </location>
</feature>
<protein>
    <submittedName>
        <fullName evidence="2">DNA/RNA polymerase superfamily protein</fullName>
    </submittedName>
</protein>
<dbReference type="EMBL" id="SMMG02000006">
    <property type="protein sequence ID" value="KAA3470559.1"/>
    <property type="molecule type" value="Genomic_DNA"/>
</dbReference>
<gene>
    <name evidence="2" type="ORF">EPI10_016257</name>
</gene>
<dbReference type="PANTHER" id="PTHR46148:SF44">
    <property type="entry name" value="GAG-POL POLYPROTEIN"/>
    <property type="match status" value="1"/>
</dbReference>
<name>A0A5B6VMP8_9ROSI</name>
<accession>A0A5B6VMP8</accession>
<evidence type="ECO:0000256" key="1">
    <source>
        <dbReference type="SAM" id="Coils"/>
    </source>
</evidence>
<dbReference type="AlphaFoldDB" id="A0A5B6VMP8"/>
<dbReference type="OrthoDB" id="1410711at2759"/>
<organism evidence="2 3">
    <name type="scientific">Gossypium australe</name>
    <dbReference type="NCBI Taxonomy" id="47621"/>
    <lineage>
        <taxon>Eukaryota</taxon>
        <taxon>Viridiplantae</taxon>
        <taxon>Streptophyta</taxon>
        <taxon>Embryophyta</taxon>
        <taxon>Tracheophyta</taxon>
        <taxon>Spermatophyta</taxon>
        <taxon>Magnoliopsida</taxon>
        <taxon>eudicotyledons</taxon>
        <taxon>Gunneridae</taxon>
        <taxon>Pentapetalae</taxon>
        <taxon>rosids</taxon>
        <taxon>malvids</taxon>
        <taxon>Malvales</taxon>
        <taxon>Malvaceae</taxon>
        <taxon>Malvoideae</taxon>
        <taxon>Gossypium</taxon>
    </lineage>
</organism>
<sequence length="148" mass="17531">MIRDWLKAASDRHKSYANLKRKDIEYSVSEKVFLKVSLWKNVLQFKKKGKLSPRFIGPYRSDPSHVITPEVIEIQPDLTYEEELIQTLSQEVKELRNTRVLLVKALRRHHNTEKATWETKETMRQQHPQFFTPGKISRTKFLLRGGEL</sequence>
<reference evidence="2" key="1">
    <citation type="submission" date="2019-08" db="EMBL/GenBank/DDBJ databases">
        <authorList>
            <person name="Liu F."/>
        </authorList>
    </citation>
    <scope>NUCLEOTIDE SEQUENCE [LARGE SCALE GENOMIC DNA]</scope>
    <source>
        <strain evidence="2">PA1801</strain>
        <tissue evidence="2">Leaf</tissue>
    </source>
</reference>
<comment type="caution">
    <text evidence="2">The sequence shown here is derived from an EMBL/GenBank/DDBJ whole genome shotgun (WGS) entry which is preliminary data.</text>
</comment>
<keyword evidence="1" id="KW-0175">Coiled coil</keyword>
<evidence type="ECO:0000313" key="3">
    <source>
        <dbReference type="Proteomes" id="UP000325315"/>
    </source>
</evidence>
<dbReference type="PANTHER" id="PTHR46148">
    <property type="entry name" value="CHROMO DOMAIN-CONTAINING PROTEIN"/>
    <property type="match status" value="1"/>
</dbReference>
<proteinExistence type="predicted"/>
<dbReference type="Proteomes" id="UP000325315">
    <property type="component" value="Unassembled WGS sequence"/>
</dbReference>
<evidence type="ECO:0000313" key="2">
    <source>
        <dbReference type="EMBL" id="KAA3470559.1"/>
    </source>
</evidence>
<keyword evidence="3" id="KW-1185">Reference proteome</keyword>